<dbReference type="InterPro" id="IPR003611">
    <property type="entry name" value="NUMOD3"/>
</dbReference>
<dbReference type="AlphaFoldDB" id="A0A6M8PQF6"/>
<dbReference type="InterPro" id="IPR010896">
    <property type="entry name" value="NUMOD1"/>
</dbReference>
<evidence type="ECO:0000259" key="4">
    <source>
        <dbReference type="Pfam" id="PF07453"/>
    </source>
</evidence>
<protein>
    <submittedName>
        <fullName evidence="6">GIY-YIG endonuclease</fullName>
    </submittedName>
</protein>
<evidence type="ECO:0000256" key="2">
    <source>
        <dbReference type="ARBA" id="ARBA00022759"/>
    </source>
</evidence>
<evidence type="ECO:0000256" key="3">
    <source>
        <dbReference type="ARBA" id="ARBA00022801"/>
    </source>
</evidence>
<dbReference type="GO" id="GO:0004519">
    <property type="term" value="F:endonuclease activity"/>
    <property type="evidence" value="ECO:0007669"/>
    <property type="project" value="UniProtKB-KW"/>
</dbReference>
<evidence type="ECO:0000259" key="5">
    <source>
        <dbReference type="Pfam" id="PF07460"/>
    </source>
</evidence>
<dbReference type="InterPro" id="IPR003647">
    <property type="entry name" value="Intron_nuc_1_rpt"/>
</dbReference>
<dbReference type="Pfam" id="PF07460">
    <property type="entry name" value="NUMOD3"/>
    <property type="match status" value="1"/>
</dbReference>
<evidence type="ECO:0000313" key="6">
    <source>
        <dbReference type="EMBL" id="QKG63772.1"/>
    </source>
</evidence>
<accession>A0A6M8PQF6</accession>
<dbReference type="InterPro" id="IPR006350">
    <property type="entry name" value="Intron_endoG1"/>
</dbReference>
<dbReference type="EMBL" id="MT019333">
    <property type="protein sequence ID" value="QKG63772.1"/>
    <property type="molecule type" value="Genomic_DNA"/>
</dbReference>
<dbReference type="SUPFAM" id="SSF64496">
    <property type="entry name" value="DNA-binding domain of intron-encoded endonucleases"/>
    <property type="match status" value="1"/>
</dbReference>
<organism evidence="6">
    <name type="scientific">Ophiocordycipitaceae sp</name>
    <dbReference type="NCBI Taxonomy" id="1907519"/>
    <lineage>
        <taxon>Eukaryota</taxon>
        <taxon>Fungi</taxon>
        <taxon>Dikarya</taxon>
        <taxon>Ascomycota</taxon>
        <taxon>Pezizomycotina</taxon>
        <taxon>Sordariomycetes</taxon>
        <taxon>Hypocreomycetidae</taxon>
        <taxon>Hypocreales</taxon>
        <taxon>Ophiocordycipitaceae</taxon>
    </lineage>
</organism>
<reference evidence="6" key="1">
    <citation type="journal article" date="2020" name="Mitochondrial DNA Part B Resour">
        <title>The complete mitochondrial genome of fungal endosymbiont, Ophiocordycipitaceae sp., isolated from Ricania speculum (Hemiptera: Ricaniidae).</title>
        <authorList>
            <person name="Park J."/>
            <person name="Xi H."/>
            <person name="Park J."/>
            <person name="Lee W."/>
        </authorList>
    </citation>
    <scope>NUCLEOTIDE SEQUENCE</scope>
</reference>
<dbReference type="NCBIfam" id="TIGR01453">
    <property type="entry name" value="grpIintron_endo"/>
    <property type="match status" value="1"/>
</dbReference>
<evidence type="ECO:0000256" key="1">
    <source>
        <dbReference type="ARBA" id="ARBA00022722"/>
    </source>
</evidence>
<keyword evidence="3" id="KW-0378">Hydrolase</keyword>
<dbReference type="RefSeq" id="YP_009868552.1">
    <property type="nucleotide sequence ID" value="NC_049089.1"/>
</dbReference>
<proteinExistence type="predicted"/>
<name>A0A6M8PQF6_9HYPO</name>
<sequence>MDTLKPEYNVLLIAGSPEGRKLSYETLNKLSGVRSYWFGKSRCELTMEKIRNATSGKNNYQYGTKRTEEYKANLALAQPTRIRLSVFDNQTQTEVIYSSIKAASKALGYSRVAIDYRIKKGGLLKDRYILKIVSISNVDYSTLPTDLIKQDTTGLAPPLNSGVLFNKIAKQPCSSHISHSNIFEVIDEKGLVVYSFTSVEECALMFEVSRRTIQRRLAKNSFFAFKGNKNLMIRRVQLQ</sequence>
<dbReference type="GO" id="GO:0003677">
    <property type="term" value="F:DNA binding"/>
    <property type="evidence" value="ECO:0007669"/>
    <property type="project" value="InterPro"/>
</dbReference>
<feature type="domain" description="Nuclease associated modular" evidence="5">
    <location>
        <begin position="48"/>
        <end position="74"/>
    </location>
</feature>
<dbReference type="Pfam" id="PF07453">
    <property type="entry name" value="NUMOD1"/>
    <property type="match status" value="1"/>
</dbReference>
<keyword evidence="2 6" id="KW-0255">Endonuclease</keyword>
<keyword evidence="6" id="KW-0496">Mitochondrion</keyword>
<geneLocation type="mitochondrion" evidence="6"/>
<dbReference type="SMART" id="SM00497">
    <property type="entry name" value="IENR1"/>
    <property type="match status" value="2"/>
</dbReference>
<keyword evidence="1" id="KW-0540">Nuclease</keyword>
<dbReference type="GO" id="GO:0016787">
    <property type="term" value="F:hydrolase activity"/>
    <property type="evidence" value="ECO:0007669"/>
    <property type="project" value="UniProtKB-KW"/>
</dbReference>
<feature type="domain" description="Nuclease-associated modular DNA-binding 1" evidence="4">
    <location>
        <begin position="95"/>
        <end position="114"/>
    </location>
</feature>
<dbReference type="GeneID" id="55760182"/>